<dbReference type="PROSITE" id="PS51781">
    <property type="entry name" value="SH3B"/>
    <property type="match status" value="1"/>
</dbReference>
<dbReference type="CDD" id="cd22786">
    <property type="entry name" value="DPBB_YuiC-like"/>
    <property type="match status" value="1"/>
</dbReference>
<dbReference type="OrthoDB" id="9798935at2"/>
<dbReference type="InterPro" id="IPR010611">
    <property type="entry name" value="3D_dom"/>
</dbReference>
<dbReference type="Gene3D" id="2.40.40.10">
    <property type="entry name" value="RlpA-like domain"/>
    <property type="match status" value="1"/>
</dbReference>
<name>A0A433RYU2_9BACL</name>
<evidence type="ECO:0000313" key="4">
    <source>
        <dbReference type="Proteomes" id="UP000288623"/>
    </source>
</evidence>
<dbReference type="EMBL" id="JTFC01000001">
    <property type="protein sequence ID" value="RUS58452.1"/>
    <property type="molecule type" value="Genomic_DNA"/>
</dbReference>
<dbReference type="InterPro" id="IPR003646">
    <property type="entry name" value="SH3-like_bac-type"/>
</dbReference>
<protein>
    <submittedName>
        <fullName evidence="3">Peptidoglycan-binding protein</fullName>
    </submittedName>
</protein>
<comment type="caution">
    <text evidence="3">The sequence shown here is derived from an EMBL/GenBank/DDBJ whole genome shotgun (WGS) entry which is preliminary data.</text>
</comment>
<dbReference type="InterPro" id="IPR036908">
    <property type="entry name" value="RlpA-like_sf"/>
</dbReference>
<dbReference type="Pfam" id="PF08239">
    <property type="entry name" value="SH3_3"/>
    <property type="match status" value="1"/>
</dbReference>
<keyword evidence="4" id="KW-1185">Reference proteome</keyword>
<dbReference type="AlphaFoldDB" id="A0A433RYU2"/>
<keyword evidence="1" id="KW-0732">Signal</keyword>
<reference evidence="3 4" key="1">
    <citation type="submission" date="2014-11" db="EMBL/GenBank/DDBJ databases">
        <title>Genome sequence and analysis of novel Kurthia sp.</title>
        <authorList>
            <person name="Lawson J.N."/>
            <person name="Gonzalez J.E."/>
            <person name="Rinauldi L."/>
            <person name="Xuan Z."/>
            <person name="Firman A."/>
            <person name="Shaddox L."/>
            <person name="Trudeau A."/>
            <person name="Shah S."/>
            <person name="Reiman D."/>
        </authorList>
    </citation>
    <scope>NUCLEOTIDE SEQUENCE [LARGE SCALE GENOMIC DNA]</scope>
    <source>
        <strain evidence="3 4">3B1D</strain>
    </source>
</reference>
<dbReference type="GO" id="GO:0009254">
    <property type="term" value="P:peptidoglycan turnover"/>
    <property type="evidence" value="ECO:0007669"/>
    <property type="project" value="InterPro"/>
</dbReference>
<dbReference type="GO" id="GO:0004553">
    <property type="term" value="F:hydrolase activity, hydrolyzing O-glycosyl compounds"/>
    <property type="evidence" value="ECO:0007669"/>
    <property type="project" value="InterPro"/>
</dbReference>
<dbReference type="RefSeq" id="WP_126988933.1">
    <property type="nucleotide sequence ID" value="NZ_JTFC01000001.1"/>
</dbReference>
<dbReference type="Gene3D" id="2.30.30.40">
    <property type="entry name" value="SH3 Domains"/>
    <property type="match status" value="1"/>
</dbReference>
<dbReference type="PANTHER" id="PTHR39160">
    <property type="entry name" value="CELL WALL-BINDING PROTEIN YOCH"/>
    <property type="match status" value="1"/>
</dbReference>
<dbReference type="PANTHER" id="PTHR39160:SF4">
    <property type="entry name" value="RESUSCITATION-PROMOTING FACTOR RPFB"/>
    <property type="match status" value="1"/>
</dbReference>
<evidence type="ECO:0000313" key="3">
    <source>
        <dbReference type="EMBL" id="RUS58452.1"/>
    </source>
</evidence>
<gene>
    <name evidence="3" type="ORF">QI30_00075</name>
</gene>
<evidence type="ECO:0000256" key="1">
    <source>
        <dbReference type="ARBA" id="ARBA00022729"/>
    </source>
</evidence>
<dbReference type="InterPro" id="IPR051933">
    <property type="entry name" value="Resuscitation_pf_RpfB"/>
</dbReference>
<accession>A0A433RYU2</accession>
<evidence type="ECO:0000259" key="2">
    <source>
        <dbReference type="PROSITE" id="PS51781"/>
    </source>
</evidence>
<dbReference type="GO" id="GO:0019867">
    <property type="term" value="C:outer membrane"/>
    <property type="evidence" value="ECO:0007669"/>
    <property type="project" value="InterPro"/>
</dbReference>
<proteinExistence type="predicted"/>
<dbReference type="Pfam" id="PF06725">
    <property type="entry name" value="3D"/>
    <property type="match status" value="1"/>
</dbReference>
<dbReference type="SMART" id="SM00287">
    <property type="entry name" value="SH3b"/>
    <property type="match status" value="1"/>
</dbReference>
<dbReference type="SUPFAM" id="SSF50685">
    <property type="entry name" value="Barwin-like endoglucanases"/>
    <property type="match status" value="1"/>
</dbReference>
<organism evidence="3 4">
    <name type="scientific">Candidatus Kurthia intestinigallinarum</name>
    <dbReference type="NCBI Taxonomy" id="1562256"/>
    <lineage>
        <taxon>Bacteria</taxon>
        <taxon>Bacillati</taxon>
        <taxon>Bacillota</taxon>
        <taxon>Bacilli</taxon>
        <taxon>Bacillales</taxon>
        <taxon>Caryophanaceae</taxon>
        <taxon>Kurthia</taxon>
    </lineage>
</organism>
<dbReference type="Proteomes" id="UP000288623">
    <property type="component" value="Unassembled WGS sequence"/>
</dbReference>
<feature type="domain" description="SH3b" evidence="2">
    <location>
        <begin position="73"/>
        <end position="139"/>
    </location>
</feature>
<sequence length="240" mass="25753">MSNNSMKKLFPESLKNSKTVMLLTALTLMIAFVVATVFSTATNEQATKEVKTTEQQDKAATDYANRFAGEKISTVANKTVKTTAYLNARAGAGVSYRIKYKIPKGKKVTYVGGRKGNWVKVSYKGKKGYVNSKYLSGITKTGSSARTFTVSSTAYTAYCAGCSGRTATGINLRANPNKKVIAVDPRVIPLGSKVYVEGYGLAVAGDTGGAIKGNKIDVFMSSKSKALNWGRRSVTVTVYK</sequence>